<protein>
    <submittedName>
        <fullName evidence="1">Uncharacterized protein</fullName>
    </submittedName>
</protein>
<dbReference type="Proteomes" id="UP000281594">
    <property type="component" value="Unassembled WGS sequence"/>
</dbReference>
<dbReference type="HOGENOM" id="CLU_2332498_0_0_11"/>
<accession>A0A0A0NMC4</accession>
<dbReference type="STRING" id="1343740.M271_34650"/>
<comment type="caution">
    <text evidence="1">The sequence shown here is derived from an EMBL/GenBank/DDBJ whole genome shotgun (WGS) entry which is preliminary data.</text>
</comment>
<dbReference type="RefSeq" id="WP_020871819.1">
    <property type="nucleotide sequence ID" value="NC_022785.1"/>
</dbReference>
<name>A0A0A0NMC4_STRRN</name>
<sequence>MADKPWVHPDILPAEIVKVTDQTGEVRVGYHVREIEYRDGRIAAVCLASPLGSTAEWYVASDRCRIEPLSEEEMRQLLEERRSAAWHHGPTQTEGPER</sequence>
<evidence type="ECO:0000313" key="2">
    <source>
        <dbReference type="Proteomes" id="UP000281594"/>
    </source>
</evidence>
<organism evidence="1 2">
    <name type="scientific">Streptomyces rapamycinicus (strain ATCC 29253 / DSM 41530 / NRRL 5491 / AYB-994)</name>
    <name type="common">Streptomyces hygroscopicus (strain ATCC 29253)</name>
    <dbReference type="NCBI Taxonomy" id="1343740"/>
    <lineage>
        <taxon>Bacteria</taxon>
        <taxon>Bacillati</taxon>
        <taxon>Actinomycetota</taxon>
        <taxon>Actinomycetes</taxon>
        <taxon>Kitasatosporales</taxon>
        <taxon>Streptomycetaceae</taxon>
        <taxon>Streptomyces</taxon>
        <taxon>Streptomyces violaceusniger group</taxon>
    </lineage>
</organism>
<dbReference type="AlphaFoldDB" id="A0A0A0NMC4"/>
<dbReference type="KEGG" id="src:M271_34650"/>
<evidence type="ECO:0000313" key="1">
    <source>
        <dbReference type="EMBL" id="RLV78502.1"/>
    </source>
</evidence>
<proteinExistence type="predicted"/>
<dbReference type="EMBL" id="QYCY01000001">
    <property type="protein sequence ID" value="RLV78502.1"/>
    <property type="molecule type" value="Genomic_DNA"/>
</dbReference>
<reference evidence="1 2" key="1">
    <citation type="journal article" date="2018" name="J. Biol. Chem.">
        <title>Discovery of the actinoplanic acid pathway in Streptomyces rapamycinicus reveals a genetically conserved synergism with rapamycin.</title>
        <authorList>
            <person name="Mrak P."/>
            <person name="Krastel P."/>
            <person name="Pivk Lukancic P."/>
            <person name="Tao J."/>
            <person name="Pistorius D."/>
            <person name="Moore C.M."/>
        </authorList>
    </citation>
    <scope>NUCLEOTIDE SEQUENCE [LARGE SCALE GENOMIC DNA]</scope>
    <source>
        <strain evidence="1 2">NRRL 5491</strain>
    </source>
</reference>
<gene>
    <name evidence="1" type="ORF">D3C57_108995</name>
</gene>